<name>A0ABY6VRQ6_9BURK</name>
<dbReference type="Proteomes" id="UP000405357">
    <property type="component" value="Unassembled WGS sequence"/>
</dbReference>
<dbReference type="Pfam" id="PF06945">
    <property type="entry name" value="DUF1289"/>
    <property type="match status" value="1"/>
</dbReference>
<evidence type="ECO:0000313" key="2">
    <source>
        <dbReference type="Proteomes" id="UP000405357"/>
    </source>
</evidence>
<reference evidence="1 2" key="1">
    <citation type="submission" date="2019-08" db="EMBL/GenBank/DDBJ databases">
        <authorList>
            <person name="Peeters C."/>
        </authorList>
    </citation>
    <scope>NUCLEOTIDE SEQUENCE [LARGE SCALE GENOMIC DNA]</scope>
    <source>
        <strain evidence="1 2">LMG 31014</strain>
    </source>
</reference>
<proteinExistence type="predicted"/>
<evidence type="ECO:0000313" key="1">
    <source>
        <dbReference type="EMBL" id="VVD72021.1"/>
    </source>
</evidence>
<dbReference type="EMBL" id="CABPSG010000001">
    <property type="protein sequence ID" value="VVD72021.1"/>
    <property type="molecule type" value="Genomic_DNA"/>
</dbReference>
<gene>
    <name evidence="1" type="ORF">PSO31014_00659</name>
</gene>
<dbReference type="PANTHER" id="PTHR35175">
    <property type="entry name" value="DUF1289 DOMAIN-CONTAINING PROTEIN"/>
    <property type="match status" value="1"/>
</dbReference>
<accession>A0ABY6VRQ6</accession>
<organism evidence="1 2">
    <name type="scientific">Pandoraea soli</name>
    <dbReference type="NCBI Taxonomy" id="2508293"/>
    <lineage>
        <taxon>Bacteria</taxon>
        <taxon>Pseudomonadati</taxon>
        <taxon>Pseudomonadota</taxon>
        <taxon>Betaproteobacteria</taxon>
        <taxon>Burkholderiales</taxon>
        <taxon>Burkholderiaceae</taxon>
        <taxon>Pandoraea</taxon>
    </lineage>
</organism>
<sequence>MEPLIEGVPMTDVLQGVVDADATCSDPPMANPCINICRMDLSGKFCQGCRRTAVEIGLWDRMSESQKMEIVCRIERHEHVQKRGGNAILGPSIESGMQK</sequence>
<dbReference type="PANTHER" id="PTHR35175:SF2">
    <property type="entry name" value="DUF1289 DOMAIN-CONTAINING PROTEIN"/>
    <property type="match status" value="1"/>
</dbReference>
<comment type="caution">
    <text evidence="1">The sequence shown here is derived from an EMBL/GenBank/DDBJ whole genome shotgun (WGS) entry which is preliminary data.</text>
</comment>
<protein>
    <submittedName>
        <fullName evidence="1">Fe-S oxidoreductase</fullName>
    </submittedName>
</protein>
<keyword evidence="2" id="KW-1185">Reference proteome</keyword>
<dbReference type="InterPro" id="IPR010710">
    <property type="entry name" value="DUF1289"/>
</dbReference>